<gene>
    <name evidence="1" type="ORF">MCNF_19860</name>
</gene>
<sequence length="80" mass="8166">MSVTTARAAPVISTPDTAAKRRVVHVGTGMTGSVALRAIIDDPALDLVGLKVSSPAKVGTDAGKLCGRPIARQTRRGTKA</sequence>
<name>A0A7I7XWC0_9MYCO</name>
<proteinExistence type="predicted"/>
<evidence type="ECO:0000313" key="1">
    <source>
        <dbReference type="EMBL" id="BBZ33381.1"/>
    </source>
</evidence>
<evidence type="ECO:0000313" key="2">
    <source>
        <dbReference type="Proteomes" id="UP000466931"/>
    </source>
</evidence>
<protein>
    <submittedName>
        <fullName evidence="1">Uncharacterized protein</fullName>
    </submittedName>
</protein>
<dbReference type="EMBL" id="AP022612">
    <property type="protein sequence ID" value="BBZ33381.1"/>
    <property type="molecule type" value="Genomic_DNA"/>
</dbReference>
<organism evidence="1 2">
    <name type="scientific">Mycolicibacterium confluentis</name>
    <dbReference type="NCBI Taxonomy" id="28047"/>
    <lineage>
        <taxon>Bacteria</taxon>
        <taxon>Bacillati</taxon>
        <taxon>Actinomycetota</taxon>
        <taxon>Actinomycetes</taxon>
        <taxon>Mycobacteriales</taxon>
        <taxon>Mycobacteriaceae</taxon>
        <taxon>Mycolicibacterium</taxon>
    </lineage>
</organism>
<dbReference type="Proteomes" id="UP000466931">
    <property type="component" value="Chromosome"/>
</dbReference>
<accession>A0A7I7XWC0</accession>
<dbReference type="Gene3D" id="3.40.50.720">
    <property type="entry name" value="NAD(P)-binding Rossmann-like Domain"/>
    <property type="match status" value="1"/>
</dbReference>
<dbReference type="AlphaFoldDB" id="A0A7I7XWC0"/>
<reference evidence="1" key="2">
    <citation type="submission" date="2020-02" db="EMBL/GenBank/DDBJ databases">
        <authorList>
            <person name="Matsumoto Y."/>
            <person name="Motooka D."/>
            <person name="Nakamura S."/>
        </authorList>
    </citation>
    <scope>NUCLEOTIDE SEQUENCE</scope>
    <source>
        <strain evidence="1">JCM 13671</strain>
    </source>
</reference>
<reference evidence="1" key="1">
    <citation type="journal article" date="2019" name="Emerg. Microbes Infect.">
        <title>Comprehensive subspecies identification of 175 nontuberculous mycobacteria species based on 7547 genomic profiles.</title>
        <authorList>
            <person name="Matsumoto Y."/>
            <person name="Kinjo T."/>
            <person name="Motooka D."/>
            <person name="Nabeya D."/>
            <person name="Jung N."/>
            <person name="Uechi K."/>
            <person name="Horii T."/>
            <person name="Iida T."/>
            <person name="Fujita J."/>
            <person name="Nakamura S."/>
        </authorList>
    </citation>
    <scope>NUCLEOTIDE SEQUENCE [LARGE SCALE GENOMIC DNA]</scope>
    <source>
        <strain evidence="1">JCM 13671</strain>
    </source>
</reference>
<keyword evidence="2" id="KW-1185">Reference proteome</keyword>